<protein>
    <recommendedName>
        <fullName evidence="1">Trimethylguanosine synthase</fullName>
    </recommendedName>
    <alternativeName>
        <fullName evidence="7">Cap-specific guanine-N(2) methyltransferase</fullName>
    </alternativeName>
</protein>
<dbReference type="Pfam" id="PF09445">
    <property type="entry name" value="Methyltransf_15"/>
    <property type="match status" value="1"/>
</dbReference>
<comment type="catalytic activity">
    <reaction evidence="5">
        <text>a 5'-end (N(2),N(7)-dimethyl 5'-triphosphoguanosine)-ribonucleoside in snRNA + S-adenosyl-L-methionine = a 5'-end (N(2),N(2),N(7)-trimethyl 5'-triphosphoguanosine)-ribonucleoside in snRNA + S-adenosyl-L-homocysteine + H(+)</text>
        <dbReference type="Rhea" id="RHEA:78479"/>
        <dbReference type="Rhea" id="RHEA-COMP:19087"/>
        <dbReference type="Rhea" id="RHEA-COMP:19089"/>
        <dbReference type="ChEBI" id="CHEBI:15378"/>
        <dbReference type="ChEBI" id="CHEBI:57856"/>
        <dbReference type="ChEBI" id="CHEBI:59789"/>
        <dbReference type="ChEBI" id="CHEBI:167623"/>
        <dbReference type="ChEBI" id="CHEBI:172880"/>
    </reaction>
    <physiologicalReaction direction="left-to-right" evidence="5">
        <dbReference type="Rhea" id="RHEA:78480"/>
    </physiologicalReaction>
</comment>
<gene>
    <name evidence="8" type="ORF">AYI69_g2527</name>
</gene>
<keyword evidence="9" id="KW-1185">Reference proteome</keyword>
<evidence type="ECO:0000256" key="6">
    <source>
        <dbReference type="ARBA" id="ARBA00049075"/>
    </source>
</evidence>
<organism evidence="8 9">
    <name type="scientific">Smittium culicis</name>
    <dbReference type="NCBI Taxonomy" id="133412"/>
    <lineage>
        <taxon>Eukaryota</taxon>
        <taxon>Fungi</taxon>
        <taxon>Fungi incertae sedis</taxon>
        <taxon>Zoopagomycota</taxon>
        <taxon>Kickxellomycotina</taxon>
        <taxon>Harpellomycetes</taxon>
        <taxon>Harpellales</taxon>
        <taxon>Legeriomycetaceae</taxon>
        <taxon>Smittium</taxon>
    </lineage>
</organism>
<dbReference type="PANTHER" id="PTHR14741:SF32">
    <property type="entry name" value="TRIMETHYLGUANOSINE SYNTHASE"/>
    <property type="match status" value="1"/>
</dbReference>
<evidence type="ECO:0000256" key="2">
    <source>
        <dbReference type="ARBA" id="ARBA00025783"/>
    </source>
</evidence>
<dbReference type="OrthoDB" id="194443at2759"/>
<accession>A0A1R1YM97</accession>
<evidence type="ECO:0000256" key="5">
    <source>
        <dbReference type="ARBA" id="ARBA00048763"/>
    </source>
</evidence>
<reference evidence="9" key="1">
    <citation type="submission" date="2017-01" db="EMBL/GenBank/DDBJ databases">
        <authorList>
            <person name="Wang Y."/>
            <person name="White M."/>
            <person name="Kvist S."/>
            <person name="Moncalvo J.-M."/>
        </authorList>
    </citation>
    <scope>NUCLEOTIDE SEQUENCE [LARGE SCALE GENOMIC DNA]</scope>
    <source>
        <strain evidence="9">ID-206-W2</strain>
    </source>
</reference>
<dbReference type="Gene3D" id="3.40.50.150">
    <property type="entry name" value="Vaccinia Virus protein VP39"/>
    <property type="match status" value="1"/>
</dbReference>
<comment type="catalytic activity">
    <reaction evidence="4">
        <text>a 5'-end (N(7)-methyl 5'-triphosphoguanosine)-ribonucleoside in snoRNA + S-adenosyl-L-methionine = a 5'-end (N(2),N(7)-dimethyl 5'-triphosphoguanosine)-ribonucleoside in snoRNA + S-adenosyl-L-homocysteine + H(+)</text>
        <dbReference type="Rhea" id="RHEA:78475"/>
        <dbReference type="Rhea" id="RHEA-COMP:19086"/>
        <dbReference type="Rhea" id="RHEA-COMP:19088"/>
        <dbReference type="ChEBI" id="CHEBI:15378"/>
        <dbReference type="ChEBI" id="CHEBI:57856"/>
        <dbReference type="ChEBI" id="CHEBI:59789"/>
        <dbReference type="ChEBI" id="CHEBI:156461"/>
        <dbReference type="ChEBI" id="CHEBI:172880"/>
    </reaction>
    <physiologicalReaction direction="left-to-right" evidence="4">
        <dbReference type="Rhea" id="RHEA:78476"/>
    </physiologicalReaction>
</comment>
<dbReference type="InterPro" id="IPR029063">
    <property type="entry name" value="SAM-dependent_MTases_sf"/>
</dbReference>
<dbReference type="SUPFAM" id="SSF53335">
    <property type="entry name" value="S-adenosyl-L-methionine-dependent methyltransferases"/>
    <property type="match status" value="1"/>
</dbReference>
<comment type="similarity">
    <text evidence="2">Belongs to the methyltransferase superfamily. Trimethylguanosine synthase family.</text>
</comment>
<comment type="catalytic activity">
    <reaction evidence="3">
        <text>a 5'-end (N(2),N(7)-dimethyl 5'-triphosphoguanosine)-ribonucleoside in snoRNA + S-adenosyl-L-methionine = a 5'-end (N(2),N(2),N(7)-trimethyl 5'-triphosphoguanosine)-ribonucleoside in snoRNA + S-adenosyl-L-homocysteine + H(+)</text>
        <dbReference type="Rhea" id="RHEA:78507"/>
        <dbReference type="Rhea" id="RHEA-COMP:19088"/>
        <dbReference type="Rhea" id="RHEA-COMP:19090"/>
        <dbReference type="ChEBI" id="CHEBI:15378"/>
        <dbReference type="ChEBI" id="CHEBI:57856"/>
        <dbReference type="ChEBI" id="CHEBI:59789"/>
        <dbReference type="ChEBI" id="CHEBI:167623"/>
        <dbReference type="ChEBI" id="CHEBI:172880"/>
    </reaction>
    <physiologicalReaction direction="left-to-right" evidence="3">
        <dbReference type="Rhea" id="RHEA:78508"/>
    </physiologicalReaction>
</comment>
<dbReference type="PANTHER" id="PTHR14741">
    <property type="entry name" value="S-ADENOSYLMETHIONINE-DEPENDENT METHYLTRANSFERASE RELATED"/>
    <property type="match status" value="1"/>
</dbReference>
<dbReference type="GO" id="GO:0005634">
    <property type="term" value="C:nucleus"/>
    <property type="evidence" value="ECO:0007669"/>
    <property type="project" value="TreeGrafter"/>
</dbReference>
<evidence type="ECO:0000256" key="7">
    <source>
        <dbReference type="ARBA" id="ARBA00049790"/>
    </source>
</evidence>
<evidence type="ECO:0000256" key="1">
    <source>
        <dbReference type="ARBA" id="ARBA00018517"/>
    </source>
</evidence>
<dbReference type="GO" id="GO:0071164">
    <property type="term" value="F:RNA cap trimethylguanosine synthase activity"/>
    <property type="evidence" value="ECO:0007669"/>
    <property type="project" value="TreeGrafter"/>
</dbReference>
<comment type="catalytic activity">
    <reaction evidence="6">
        <text>a 5'-end (N(7)-methyl 5'-triphosphoguanosine)-ribonucleoside in snRNA + S-adenosyl-L-methionine = a 5'-end (N(2),N(7)-dimethyl 5'-triphosphoguanosine)-ribonucleoside in snRNA + S-adenosyl-L-homocysteine + H(+)</text>
        <dbReference type="Rhea" id="RHEA:78471"/>
        <dbReference type="Rhea" id="RHEA-COMP:19085"/>
        <dbReference type="Rhea" id="RHEA-COMP:19087"/>
        <dbReference type="ChEBI" id="CHEBI:15378"/>
        <dbReference type="ChEBI" id="CHEBI:57856"/>
        <dbReference type="ChEBI" id="CHEBI:59789"/>
        <dbReference type="ChEBI" id="CHEBI:156461"/>
        <dbReference type="ChEBI" id="CHEBI:172880"/>
    </reaction>
    <physiologicalReaction direction="left-to-right" evidence="6">
        <dbReference type="Rhea" id="RHEA:78472"/>
    </physiologicalReaction>
</comment>
<sequence>MIAKNNALIYNVADKIEFICADFFALAKSLKSDVVYLSPPWG</sequence>
<proteinExistence type="inferred from homology"/>
<evidence type="ECO:0000256" key="3">
    <source>
        <dbReference type="ARBA" id="ARBA00047418"/>
    </source>
</evidence>
<evidence type="ECO:0000256" key="4">
    <source>
        <dbReference type="ARBA" id="ARBA00048740"/>
    </source>
</evidence>
<dbReference type="InterPro" id="IPR019012">
    <property type="entry name" value="RNA_cap_Gua-N2-MeTrfase"/>
</dbReference>
<dbReference type="EMBL" id="LSSM01000739">
    <property type="protein sequence ID" value="OMJ28004.1"/>
    <property type="molecule type" value="Genomic_DNA"/>
</dbReference>
<feature type="non-terminal residue" evidence="8">
    <location>
        <position position="42"/>
    </location>
</feature>
<evidence type="ECO:0000313" key="8">
    <source>
        <dbReference type="EMBL" id="OMJ28004.1"/>
    </source>
</evidence>
<name>A0A1R1YM97_9FUNG</name>
<dbReference type="AlphaFoldDB" id="A0A1R1YM97"/>
<dbReference type="Proteomes" id="UP000187429">
    <property type="component" value="Unassembled WGS sequence"/>
</dbReference>
<comment type="caution">
    <text evidence="8">The sequence shown here is derived from an EMBL/GenBank/DDBJ whole genome shotgun (WGS) entry which is preliminary data.</text>
</comment>
<evidence type="ECO:0000313" key="9">
    <source>
        <dbReference type="Proteomes" id="UP000187429"/>
    </source>
</evidence>